<evidence type="ECO:0000313" key="3">
    <source>
        <dbReference type="Proteomes" id="UP000324748"/>
    </source>
</evidence>
<organism evidence="2 3">
    <name type="scientific">Puccinia graminis f. sp. tritici</name>
    <dbReference type="NCBI Taxonomy" id="56615"/>
    <lineage>
        <taxon>Eukaryota</taxon>
        <taxon>Fungi</taxon>
        <taxon>Dikarya</taxon>
        <taxon>Basidiomycota</taxon>
        <taxon>Pucciniomycotina</taxon>
        <taxon>Pucciniomycetes</taxon>
        <taxon>Pucciniales</taxon>
        <taxon>Pucciniaceae</taxon>
        <taxon>Puccinia</taxon>
    </lineage>
</organism>
<protein>
    <submittedName>
        <fullName evidence="2">Uncharacterized protein</fullName>
    </submittedName>
</protein>
<comment type="caution">
    <text evidence="2">The sequence shown here is derived from an EMBL/GenBank/DDBJ whole genome shotgun (WGS) entry which is preliminary data.</text>
</comment>
<gene>
    <name evidence="2" type="ORF">PGT21_002155</name>
</gene>
<dbReference type="EMBL" id="VSWC01000145">
    <property type="protein sequence ID" value="KAA1076307.1"/>
    <property type="molecule type" value="Genomic_DNA"/>
</dbReference>
<sequence>MRLDEALDIIETYQDNQVLVTADQHARGGRIGRNATAPAELNQVAERATGYNNSTFRQNYT</sequence>
<dbReference type="Proteomes" id="UP000324748">
    <property type="component" value="Unassembled WGS sequence"/>
</dbReference>
<reference evidence="2 3" key="1">
    <citation type="submission" date="2019-05" db="EMBL/GenBank/DDBJ databases">
        <title>Emergence of the Ug99 lineage of the wheat stem rust pathogen through somatic hybridization.</title>
        <authorList>
            <person name="Li F."/>
            <person name="Upadhyaya N.M."/>
            <person name="Sperschneider J."/>
            <person name="Matny O."/>
            <person name="Nguyen-Phuc H."/>
            <person name="Mago R."/>
            <person name="Raley C."/>
            <person name="Miller M.E."/>
            <person name="Silverstein K.A.T."/>
            <person name="Henningsen E."/>
            <person name="Hirsch C.D."/>
            <person name="Visser B."/>
            <person name="Pretorius Z.A."/>
            <person name="Steffenson B.J."/>
            <person name="Schwessinger B."/>
            <person name="Dodds P.N."/>
            <person name="Figueroa M."/>
        </authorList>
    </citation>
    <scope>NUCLEOTIDE SEQUENCE [LARGE SCALE GENOMIC DNA]</scope>
    <source>
        <strain evidence="2">21-0</strain>
    </source>
</reference>
<evidence type="ECO:0000313" key="2">
    <source>
        <dbReference type="EMBL" id="KAA1076307.1"/>
    </source>
</evidence>
<name>A0A5B0MGH0_PUCGR</name>
<evidence type="ECO:0000256" key="1">
    <source>
        <dbReference type="SAM" id="MobiDB-lite"/>
    </source>
</evidence>
<keyword evidence="3" id="KW-1185">Reference proteome</keyword>
<proteinExistence type="predicted"/>
<feature type="compositionally biased region" description="Polar residues" evidence="1">
    <location>
        <begin position="50"/>
        <end position="61"/>
    </location>
</feature>
<dbReference type="AlphaFoldDB" id="A0A5B0MGH0"/>
<accession>A0A5B0MGH0</accession>
<feature type="region of interest" description="Disordered" evidence="1">
    <location>
        <begin position="42"/>
        <end position="61"/>
    </location>
</feature>